<evidence type="ECO:0000313" key="5">
    <source>
        <dbReference type="EMBL" id="MQM73300.1"/>
    </source>
</evidence>
<dbReference type="GO" id="GO:0032259">
    <property type="term" value="P:methylation"/>
    <property type="evidence" value="ECO:0007669"/>
    <property type="project" value="UniProtKB-KW"/>
</dbReference>
<dbReference type="InterPro" id="IPR012967">
    <property type="entry name" value="COMT_dimerisation"/>
</dbReference>
<keyword evidence="1 5" id="KW-0489">Methyltransferase</keyword>
<dbReference type="Pfam" id="PF08100">
    <property type="entry name" value="Dimerisation"/>
    <property type="match status" value="1"/>
</dbReference>
<dbReference type="EMBL" id="VOGB01000005">
    <property type="protein sequence ID" value="MQM73300.1"/>
    <property type="molecule type" value="Genomic_DNA"/>
</dbReference>
<evidence type="ECO:0000259" key="4">
    <source>
        <dbReference type="Pfam" id="PF08100"/>
    </source>
</evidence>
<dbReference type="Gene3D" id="3.40.50.150">
    <property type="entry name" value="Vaccinia Virus protein VP39"/>
    <property type="match status" value="1"/>
</dbReference>
<evidence type="ECO:0000256" key="3">
    <source>
        <dbReference type="ARBA" id="ARBA00022691"/>
    </source>
</evidence>
<protein>
    <submittedName>
        <fullName evidence="5">Methyltransferase domain-containing protein</fullName>
    </submittedName>
</protein>
<keyword evidence="6" id="KW-1185">Reference proteome</keyword>
<dbReference type="CDD" id="cd02440">
    <property type="entry name" value="AdoMet_MTases"/>
    <property type="match status" value="1"/>
</dbReference>
<reference evidence="5" key="1">
    <citation type="journal article" date="2020" name="Appl. Environ. Microbiol.">
        <title>Medium-Chain Fatty Acid Synthesis by 'Candidatus Weimeria bifida' gen. nov., sp. nov., and 'Candidatus Pseudoramibacter fermentans' sp. nov.</title>
        <authorList>
            <person name="Scarborough M.J."/>
            <person name="Myers K.S."/>
            <person name="Donohue T.J."/>
            <person name="Noguera D.R."/>
        </authorList>
    </citation>
    <scope>NUCLEOTIDE SEQUENCE</scope>
    <source>
        <strain evidence="5">EUB1.1</strain>
    </source>
</reference>
<proteinExistence type="predicted"/>
<dbReference type="GO" id="GO:0008168">
    <property type="term" value="F:methyltransferase activity"/>
    <property type="evidence" value="ECO:0007669"/>
    <property type="project" value="UniProtKB-KW"/>
</dbReference>
<dbReference type="Pfam" id="PF10050">
    <property type="entry name" value="DUF2284"/>
    <property type="match status" value="1"/>
</dbReference>
<dbReference type="InterPro" id="IPR036390">
    <property type="entry name" value="WH_DNA-bd_sf"/>
</dbReference>
<dbReference type="Gene3D" id="1.10.10.10">
    <property type="entry name" value="Winged helix-like DNA-binding domain superfamily/Winged helix DNA-binding domain"/>
    <property type="match status" value="1"/>
</dbReference>
<feature type="domain" description="O-methyltransferase dimerisation" evidence="4">
    <location>
        <begin position="18"/>
        <end position="79"/>
    </location>
</feature>
<dbReference type="PANTHER" id="PTHR43712">
    <property type="entry name" value="PUTATIVE (AFU_ORTHOLOGUE AFUA_4G14580)-RELATED"/>
    <property type="match status" value="1"/>
</dbReference>
<dbReference type="PANTHER" id="PTHR43712:SF2">
    <property type="entry name" value="O-METHYLTRANSFERASE CICE"/>
    <property type="match status" value="1"/>
</dbReference>
<dbReference type="GO" id="GO:0046983">
    <property type="term" value="F:protein dimerization activity"/>
    <property type="evidence" value="ECO:0007669"/>
    <property type="project" value="InterPro"/>
</dbReference>
<dbReference type="SUPFAM" id="SSF53335">
    <property type="entry name" value="S-adenosyl-L-methionine-dependent methyltransferases"/>
    <property type="match status" value="1"/>
</dbReference>
<gene>
    <name evidence="5" type="ORF">FRC53_07825</name>
</gene>
<dbReference type="Proteomes" id="UP000473648">
    <property type="component" value="Unassembled WGS sequence"/>
</dbReference>
<name>A0A6L5GU24_9FIRM</name>
<dbReference type="SUPFAM" id="SSF46785">
    <property type="entry name" value="Winged helix' DNA-binding domain"/>
    <property type="match status" value="1"/>
</dbReference>
<evidence type="ECO:0000313" key="6">
    <source>
        <dbReference type="Proteomes" id="UP000473648"/>
    </source>
</evidence>
<dbReference type="InterPro" id="IPR016461">
    <property type="entry name" value="COMT-like"/>
</dbReference>
<keyword evidence="3" id="KW-0949">S-adenosyl-L-methionine</keyword>
<comment type="caution">
    <text evidence="5">The sequence shown here is derived from an EMBL/GenBank/DDBJ whole genome shotgun (WGS) entry which is preliminary data.</text>
</comment>
<organism evidence="5 6">
    <name type="scientific">Candidatus Pseudoramibacter fermentans</name>
    <dbReference type="NCBI Taxonomy" id="2594427"/>
    <lineage>
        <taxon>Bacteria</taxon>
        <taxon>Bacillati</taxon>
        <taxon>Bacillota</taxon>
        <taxon>Clostridia</taxon>
        <taxon>Eubacteriales</taxon>
        <taxon>Eubacteriaceae</taxon>
        <taxon>Pseudoramibacter</taxon>
    </lineage>
</organism>
<dbReference type="InterPro" id="IPR036388">
    <property type="entry name" value="WH-like_DNA-bd_sf"/>
</dbReference>
<dbReference type="AlphaFoldDB" id="A0A6L5GU24"/>
<dbReference type="Pfam" id="PF13489">
    <property type="entry name" value="Methyltransf_23"/>
    <property type="match status" value="1"/>
</dbReference>
<dbReference type="InterPro" id="IPR029063">
    <property type="entry name" value="SAM-dependent_MTases_sf"/>
</dbReference>
<sequence>MKAMKYDPHKSGAQYLEDLATSYWYASALFTALDSGLFEVLRENNQLGAEAAAGILGWQPGPTERFLRLLKEMGLVDVYEGNWYLTGLTADHLVDGAPHDQRANIRWRRDLRAEWDTLPDVLAAGTRTLFPSDDVSEADMHARRVDYLKAMDAVIDGKIAEMLPMFTRALPENAAVLDVGCGSGKFAMSVLDACPSATADLMDIRQMTPITRTFADAWPEAVASRAQTIDQNILERPWQVRRPYDLIILSNIVHATAEAESASVLEEAATHLAPDGILLVHDFFTEHDPVKSRLSDINMMVNTYNGRAYSAKWTADTLKAAGCGASAFLPLSTDTGVLFACQNEARLGDLALDPVAQLIPKIEALGFADAIPFPAGDVVFAPFARNKCEYGCRSAYDKTCVSNRDMSYDDTRTLVGDYHHALLLCSEPPTGDFQRRCLAAEAEAFKSGFYKAFVFWAGPCSICAVCDPETPCANPAHHRPSMEGCGIDVYATVAKAGETLHPLRRRGETVKYYGLLLLD</sequence>
<evidence type="ECO:0000256" key="1">
    <source>
        <dbReference type="ARBA" id="ARBA00022603"/>
    </source>
</evidence>
<dbReference type="PROSITE" id="PS51683">
    <property type="entry name" value="SAM_OMT_II"/>
    <property type="match status" value="1"/>
</dbReference>
<keyword evidence="2" id="KW-0808">Transferase</keyword>
<dbReference type="InterPro" id="IPR019271">
    <property type="entry name" value="DUF2284_metal-binding"/>
</dbReference>
<evidence type="ECO:0000256" key="2">
    <source>
        <dbReference type="ARBA" id="ARBA00022679"/>
    </source>
</evidence>
<accession>A0A6L5GU24</accession>